<accession>A0ACB7EX72</accession>
<evidence type="ECO:0000313" key="2">
    <source>
        <dbReference type="Proteomes" id="UP000805704"/>
    </source>
</evidence>
<protein>
    <submittedName>
        <fullName evidence="1">Zinc finger CCCH domain-containing protein 7A</fullName>
    </submittedName>
</protein>
<keyword evidence="2" id="KW-1185">Reference proteome</keyword>
<comment type="caution">
    <text evidence="1">The sequence shown here is derived from an EMBL/GenBank/DDBJ whole genome shotgun (WGS) entry which is preliminary data.</text>
</comment>
<gene>
    <name evidence="1" type="primary">ZC3H7A</name>
    <name evidence="1" type="ORF">GBF38_022873</name>
</gene>
<organism evidence="1 2">
    <name type="scientific">Nibea albiflora</name>
    <name type="common">Yellow drum</name>
    <name type="synonym">Corvina albiflora</name>
    <dbReference type="NCBI Taxonomy" id="240163"/>
    <lineage>
        <taxon>Eukaryota</taxon>
        <taxon>Metazoa</taxon>
        <taxon>Chordata</taxon>
        <taxon>Craniata</taxon>
        <taxon>Vertebrata</taxon>
        <taxon>Euteleostomi</taxon>
        <taxon>Actinopterygii</taxon>
        <taxon>Neopterygii</taxon>
        <taxon>Teleostei</taxon>
        <taxon>Neoteleostei</taxon>
        <taxon>Acanthomorphata</taxon>
        <taxon>Eupercaria</taxon>
        <taxon>Sciaenidae</taxon>
        <taxon>Nibea</taxon>
    </lineage>
</organism>
<dbReference type="Proteomes" id="UP000805704">
    <property type="component" value="Chromosome 20"/>
</dbReference>
<dbReference type="EMBL" id="CM024808">
    <property type="protein sequence ID" value="KAG8006832.1"/>
    <property type="molecule type" value="Genomic_DNA"/>
</dbReference>
<evidence type="ECO:0000313" key="1">
    <source>
        <dbReference type="EMBL" id="KAG8006832.1"/>
    </source>
</evidence>
<sequence>MSGPCQDRRIRWQEIQKGLQFIQSTLPFPGSQEQYEVFIKELVWNLFGEGNDVFKEGEWTKSIEMYTEALSIADYADSEEICVPTGLLEKLYANRAAAYLNIVPGLYDQALEDCEKALQLNEGNHRALYRKARSLKELGRHQEAYEAVAKCSLAVPQDTFVTQLTQDLAKLLGLKIRKAYVRSKPALNVLRGSSYQDASCDKFSHSSSSVDDIEIGKFNNSLNKSRAQDDGHSLFPPDVCFLEVPQLSQDSGVVAPVPAPIQAPVPVHSPLSEAAVDELPPNNSISSVTPSEPPGFESVHLPVSVPTSVPLPVPTFVNGCRTSKPCPMLETSQDFAADIIGDDLDDLLDQAGPKSPLVIPTVKGPLPLPTSIASGSSMSSPFLMPSHMNPFLSSSQQCTVTLPPLYHKSGSSTYFGMDTFDTLPTSLDALDSLTITDYAPTPFIPQLNNNEAPMGMAVGMPEVKGLPAPVGSTKNPLAETHEFKQACSACYVKTGPGVLDYTLHTEEHKCKKDALLGRIRPDKTWKLIRPRPTKTQYVGPYYICKEVAVGKECLYPGHCTFAYCQEEIDVWTLERKGFISRELLFDPYGPNSNVRLTVPKILQEHHGIFMFLCGVCFDHKPRIISKTNKDDPSLCSHPVTKHDFEDHKCLVHILKENTVRYSKIRPLSPQCQLDLCRHEVRYGCVREDDCFYAHSLIELKVWMMQHELGITHESIVQEAKKFWNATASLQGAQQLSTTQRRFGPPNLKMMFVCGQCWRNGQLSEADKNKKYCTAKARHTWAKDRRVVLICMHVTAGKKCQYIGNCTFAHSIEERDLWTYMKENNIPDMDQLYEQWLQSQKLGWGEETSNNSVRENGKQIHMPTDYAEEVVSSKYAVLLLLVSKLAGNHCWLCGKNCNSEKQWQQHITSEKHKDRVFNSEDDQNCWQYRFPTGTFKVCERYQKGTCTEDDLCKLAHGGQELKEWMERREFLLMKLAKARKDHLIAPNDNDFGKYSFLLKDIM</sequence>
<proteinExistence type="predicted"/>
<reference evidence="1" key="1">
    <citation type="submission" date="2020-04" db="EMBL/GenBank/DDBJ databases">
        <title>A chromosome-scale assembly and high-density genetic map of the yellow drum (Nibea albiflora) genome.</title>
        <authorList>
            <person name="Xu D."/>
            <person name="Zhang W."/>
            <person name="Chen R."/>
            <person name="Tan P."/>
            <person name="Wang L."/>
            <person name="Song H."/>
            <person name="Tian L."/>
            <person name="Zhu Q."/>
            <person name="Wang B."/>
        </authorList>
    </citation>
    <scope>NUCLEOTIDE SEQUENCE</scope>
    <source>
        <strain evidence="1">ZJHYS-2018</strain>
    </source>
</reference>
<name>A0ACB7EX72_NIBAL</name>